<dbReference type="GO" id="GO:0051287">
    <property type="term" value="F:NAD binding"/>
    <property type="evidence" value="ECO:0007669"/>
    <property type="project" value="InterPro"/>
</dbReference>
<name>R1CMP8_9FIRM</name>
<dbReference type="Gene3D" id="3.40.50.720">
    <property type="entry name" value="NAD(P)-binding Rossmann-like Domain"/>
    <property type="match status" value="2"/>
</dbReference>
<dbReference type="InterPro" id="IPR014027">
    <property type="entry name" value="UDP-Glc/GDP-Man_DH_C"/>
</dbReference>
<evidence type="ECO:0000256" key="2">
    <source>
        <dbReference type="ARBA" id="ARBA00023002"/>
    </source>
</evidence>
<dbReference type="PIRSF" id="PIRSF500136">
    <property type="entry name" value="UDP_ManNAc_DH"/>
    <property type="match status" value="1"/>
</dbReference>
<keyword evidence="7" id="KW-1185">Reference proteome</keyword>
<dbReference type="RefSeq" id="WP_006315287.1">
    <property type="nucleotide sequence ID" value="NZ_ARZA01000221.1"/>
</dbReference>
<dbReference type="eggNOG" id="COG0677">
    <property type="taxonomic scope" value="Bacteria"/>
</dbReference>
<accession>R1CMP8</accession>
<evidence type="ECO:0000256" key="4">
    <source>
        <dbReference type="PIRNR" id="PIRNR000124"/>
    </source>
</evidence>
<dbReference type="InterPro" id="IPR036220">
    <property type="entry name" value="UDP-Glc/GDP-Man_DH_C_sf"/>
</dbReference>
<dbReference type="InterPro" id="IPR001732">
    <property type="entry name" value="UDP-Glc/GDP-Man_DH_N"/>
</dbReference>
<gene>
    <name evidence="6" type="ORF">L21TH_2015</name>
</gene>
<dbReference type="SMART" id="SM00984">
    <property type="entry name" value="UDPG_MGDP_dh_C"/>
    <property type="match status" value="1"/>
</dbReference>
<dbReference type="AlphaFoldDB" id="R1CMP8"/>
<dbReference type="NCBIfam" id="TIGR03026">
    <property type="entry name" value="NDP-sugDHase"/>
    <property type="match status" value="1"/>
</dbReference>
<dbReference type="SUPFAM" id="SSF48179">
    <property type="entry name" value="6-phosphogluconate dehydrogenase C-terminal domain-like"/>
    <property type="match status" value="1"/>
</dbReference>
<dbReference type="EMBL" id="ARZA01000221">
    <property type="protein sequence ID" value="EOC99970.1"/>
    <property type="molecule type" value="Genomic_DNA"/>
</dbReference>
<dbReference type="InterPro" id="IPR017476">
    <property type="entry name" value="UDP-Glc/GDP-Man"/>
</dbReference>
<dbReference type="InterPro" id="IPR014026">
    <property type="entry name" value="UDP-Glc/GDP-Man_DH_dimer"/>
</dbReference>
<dbReference type="Pfam" id="PF00984">
    <property type="entry name" value="UDPG_MGDP_dh"/>
    <property type="match status" value="1"/>
</dbReference>
<sequence length="420" mass="47183">MKKICVIGLGYIGLPTSVLLAFSGWKVTGVDINEKIVSYINKGKAHINEANINWLLQEVIVNERLIAKTTPREADVFIIAVPTPINNEFRCNLSYVVEATKSILPYLQKGNTIIIESTIPPGTTEDIVKPIIENESFEIGKDIFLAYCPERVLPGHIIEELIYNNRIVGGCTEKCGLKAKEVYNTFVKGDIFITDAKTAEMTKLVENTYRDVNIAFSNEITKVCNTLNINVYDVINFANMHPRVSILNPGPGVGGHCLAVDPYFIIEKAPNESQIISLSREINNSMPDYVVKQVDNLLKNNSNPKVAVFGITYKGNVNDLRESPAIKISNILRKKGYEVNAYDPLIKENEYNVVSLNTAIKDADILLILADHDEFKFLNYEKIAKYMNSPIIFDTKHIIDEETLSNEIQLINFGNLYFKN</sequence>
<dbReference type="Pfam" id="PF03720">
    <property type="entry name" value="UDPG_MGDP_dh_C"/>
    <property type="match status" value="1"/>
</dbReference>
<dbReference type="SUPFAM" id="SSF52413">
    <property type="entry name" value="UDP-glucose/GDP-mannose dehydrogenase C-terminal domain"/>
    <property type="match status" value="1"/>
</dbReference>
<keyword evidence="3" id="KW-0520">NAD</keyword>
<dbReference type="GO" id="GO:0003979">
    <property type="term" value="F:UDP-glucose 6-dehydrogenase activity"/>
    <property type="evidence" value="ECO:0007669"/>
    <property type="project" value="UniProtKB-EC"/>
</dbReference>
<dbReference type="InterPro" id="IPR008927">
    <property type="entry name" value="6-PGluconate_DH-like_C_sf"/>
</dbReference>
<proteinExistence type="inferred from homology"/>
<dbReference type="CDD" id="cd02440">
    <property type="entry name" value="AdoMet_MTases"/>
    <property type="match status" value="1"/>
</dbReference>
<comment type="similarity">
    <text evidence="1 4">Belongs to the UDP-glucose/GDP-mannose dehydrogenase family.</text>
</comment>
<dbReference type="PANTHER" id="PTHR43491">
    <property type="entry name" value="UDP-N-ACETYL-D-MANNOSAMINE DEHYDROGENASE"/>
    <property type="match status" value="1"/>
</dbReference>
<organism evidence="6 7">
    <name type="scientific">Caldisalinibacter kiritimatiensis</name>
    <dbReference type="NCBI Taxonomy" id="1304284"/>
    <lineage>
        <taxon>Bacteria</taxon>
        <taxon>Bacillati</taxon>
        <taxon>Bacillota</taxon>
        <taxon>Tissierellia</taxon>
        <taxon>Tissierellales</taxon>
        <taxon>Thermohalobacteraceae</taxon>
        <taxon>Caldisalinibacter</taxon>
    </lineage>
</organism>
<dbReference type="Pfam" id="PF03721">
    <property type="entry name" value="UDPG_MGDP_dh_N"/>
    <property type="match status" value="1"/>
</dbReference>
<evidence type="ECO:0000313" key="7">
    <source>
        <dbReference type="Proteomes" id="UP000013378"/>
    </source>
</evidence>
<dbReference type="GO" id="GO:0016628">
    <property type="term" value="F:oxidoreductase activity, acting on the CH-CH group of donors, NAD or NADP as acceptor"/>
    <property type="evidence" value="ECO:0007669"/>
    <property type="project" value="InterPro"/>
</dbReference>
<evidence type="ECO:0000259" key="5">
    <source>
        <dbReference type="SMART" id="SM00984"/>
    </source>
</evidence>
<dbReference type="InterPro" id="IPR028359">
    <property type="entry name" value="UDP_ManNAc/GlcNAc_DH"/>
</dbReference>
<comment type="caution">
    <text evidence="6">The sequence shown here is derived from an EMBL/GenBank/DDBJ whole genome shotgun (WGS) entry which is preliminary data.</text>
</comment>
<dbReference type="STRING" id="1304284.L21TH_2015"/>
<dbReference type="InterPro" id="IPR036291">
    <property type="entry name" value="NAD(P)-bd_dom_sf"/>
</dbReference>
<keyword evidence="2 6" id="KW-0560">Oxidoreductase</keyword>
<evidence type="ECO:0000313" key="6">
    <source>
        <dbReference type="EMBL" id="EOC99970.1"/>
    </source>
</evidence>
<evidence type="ECO:0000256" key="1">
    <source>
        <dbReference type="ARBA" id="ARBA00006601"/>
    </source>
</evidence>
<dbReference type="Proteomes" id="UP000013378">
    <property type="component" value="Unassembled WGS sequence"/>
</dbReference>
<protein>
    <submittedName>
        <fullName evidence="6">UDP-glucose dehydrogenase</fullName>
        <ecNumber evidence="6">1.1.1.22</ecNumber>
    </submittedName>
</protein>
<dbReference type="PATRIC" id="fig|1304284.3.peg.1980"/>
<reference evidence="6 7" key="1">
    <citation type="journal article" date="2015" name="Geomicrobiol. J.">
        <title>Caldisalinibacter kiritimatiensis gen. nov., sp. nov., a moderately thermohalophilic thiosulfate-reducing bacterium from a hypersaline microbial mat.</title>
        <authorList>
            <person name="Ben Hania W."/>
            <person name="Joseph M."/>
            <person name="Fiebig A."/>
            <person name="Bunk B."/>
            <person name="Klenk H.-P."/>
            <person name="Fardeau M.-L."/>
            <person name="Spring S."/>
        </authorList>
    </citation>
    <scope>NUCLEOTIDE SEQUENCE [LARGE SCALE GENOMIC DNA]</scope>
    <source>
        <strain evidence="6 7">L21-TH-D2</strain>
    </source>
</reference>
<dbReference type="PANTHER" id="PTHR43491:SF2">
    <property type="entry name" value="UDP-N-ACETYL-D-MANNOSAMINE DEHYDROGENASE"/>
    <property type="match status" value="1"/>
</dbReference>
<dbReference type="SUPFAM" id="SSF51735">
    <property type="entry name" value="NAD(P)-binding Rossmann-fold domains"/>
    <property type="match status" value="1"/>
</dbReference>
<evidence type="ECO:0000256" key="3">
    <source>
        <dbReference type="ARBA" id="ARBA00023027"/>
    </source>
</evidence>
<dbReference type="GO" id="GO:0000271">
    <property type="term" value="P:polysaccharide biosynthetic process"/>
    <property type="evidence" value="ECO:0007669"/>
    <property type="project" value="InterPro"/>
</dbReference>
<dbReference type="PIRSF" id="PIRSF000124">
    <property type="entry name" value="UDPglc_GDPman_dh"/>
    <property type="match status" value="1"/>
</dbReference>
<dbReference type="EC" id="1.1.1.22" evidence="6"/>
<feature type="domain" description="UDP-glucose/GDP-mannose dehydrogenase C-terminal" evidence="5">
    <location>
        <begin position="307"/>
        <end position="401"/>
    </location>
</feature>
<dbReference type="OrthoDB" id="9803238at2"/>